<dbReference type="SUPFAM" id="SSF55729">
    <property type="entry name" value="Acyl-CoA N-acyltransferases (Nat)"/>
    <property type="match status" value="1"/>
</dbReference>
<evidence type="ECO:0000256" key="2">
    <source>
        <dbReference type="ARBA" id="ARBA00023315"/>
    </source>
</evidence>
<dbReference type="InterPro" id="IPR050832">
    <property type="entry name" value="Bact_Acetyltransf"/>
</dbReference>
<evidence type="ECO:0000313" key="5">
    <source>
        <dbReference type="Proteomes" id="UP000010445"/>
    </source>
</evidence>
<dbReference type="InterPro" id="IPR016181">
    <property type="entry name" value="Acyl_CoA_acyltransferase"/>
</dbReference>
<dbReference type="Proteomes" id="UP000010445">
    <property type="component" value="Unassembled WGS sequence"/>
</dbReference>
<dbReference type="PATRIC" id="fig|1035195.3.peg.2092"/>
<dbReference type="Pfam" id="PF00583">
    <property type="entry name" value="Acetyltransf_1"/>
    <property type="match status" value="1"/>
</dbReference>
<gene>
    <name evidence="4" type="ORF">HMPREF9997_02342</name>
</gene>
<dbReference type="PANTHER" id="PTHR43877">
    <property type="entry name" value="AMINOALKYLPHOSPHONATE N-ACETYLTRANSFERASE-RELATED-RELATED"/>
    <property type="match status" value="1"/>
</dbReference>
<reference evidence="4 5" key="1">
    <citation type="submission" date="2012-05" db="EMBL/GenBank/DDBJ databases">
        <authorList>
            <person name="Weinstock G."/>
            <person name="Sodergren E."/>
            <person name="Lobos E.A."/>
            <person name="Fulton L."/>
            <person name="Fulton R."/>
            <person name="Courtney L."/>
            <person name="Fronick C."/>
            <person name="O'Laughlin M."/>
            <person name="Godfrey J."/>
            <person name="Wilson R.M."/>
            <person name="Miner T."/>
            <person name="Farmer C."/>
            <person name="Delehaunty K."/>
            <person name="Cordes M."/>
            <person name="Minx P."/>
            <person name="Tomlinson C."/>
            <person name="Chen J."/>
            <person name="Wollam A."/>
            <person name="Pepin K.H."/>
            <person name="Bhonagiri V."/>
            <person name="Zhang X."/>
            <person name="Suruliraj S."/>
            <person name="Warren W."/>
            <person name="Mitreva M."/>
            <person name="Mardis E.R."/>
            <person name="Wilson R.K."/>
        </authorList>
    </citation>
    <scope>NUCLEOTIDE SEQUENCE [LARGE SCALE GENOMIC DNA]</scope>
    <source>
        <strain evidence="4 5">F0235</strain>
    </source>
</reference>
<comment type="caution">
    <text evidence="4">The sequence shown here is derived from an EMBL/GenBank/DDBJ whole genome shotgun (WGS) entry which is preliminary data.</text>
</comment>
<evidence type="ECO:0000256" key="1">
    <source>
        <dbReference type="ARBA" id="ARBA00022679"/>
    </source>
</evidence>
<evidence type="ECO:0000259" key="3">
    <source>
        <dbReference type="PROSITE" id="PS51186"/>
    </source>
</evidence>
<dbReference type="STRING" id="1035195.HMPREF9997_02342"/>
<dbReference type="HOGENOM" id="CLU_013985_34_7_11"/>
<dbReference type="EMBL" id="AMEM01000039">
    <property type="protein sequence ID" value="EKX88226.1"/>
    <property type="molecule type" value="Genomic_DNA"/>
</dbReference>
<dbReference type="GO" id="GO:0016747">
    <property type="term" value="F:acyltransferase activity, transferring groups other than amino-acyl groups"/>
    <property type="evidence" value="ECO:0007669"/>
    <property type="project" value="InterPro"/>
</dbReference>
<keyword evidence="5" id="KW-1185">Reference proteome</keyword>
<dbReference type="InterPro" id="IPR000182">
    <property type="entry name" value="GNAT_dom"/>
</dbReference>
<protein>
    <submittedName>
        <fullName evidence="4">Acetyltransferase, GNAT family</fullName>
    </submittedName>
</protein>
<dbReference type="CDD" id="cd04301">
    <property type="entry name" value="NAT_SF"/>
    <property type="match status" value="1"/>
</dbReference>
<dbReference type="Gene3D" id="3.40.630.30">
    <property type="match status" value="1"/>
</dbReference>
<organism evidence="4 5">
    <name type="scientific">Corynebacterium durum F0235</name>
    <dbReference type="NCBI Taxonomy" id="1035195"/>
    <lineage>
        <taxon>Bacteria</taxon>
        <taxon>Bacillati</taxon>
        <taxon>Actinomycetota</taxon>
        <taxon>Actinomycetes</taxon>
        <taxon>Mycobacteriales</taxon>
        <taxon>Corynebacteriaceae</taxon>
        <taxon>Corynebacterium</taxon>
    </lineage>
</organism>
<dbReference type="PROSITE" id="PS51186">
    <property type="entry name" value="GNAT"/>
    <property type="match status" value="1"/>
</dbReference>
<evidence type="ECO:0000313" key="4">
    <source>
        <dbReference type="EMBL" id="EKX88226.1"/>
    </source>
</evidence>
<keyword evidence="1 4" id="KW-0808">Transferase</keyword>
<proteinExistence type="predicted"/>
<sequence length="137" mass="15281">MRDAGDIAQLLDAFNREYDEPSPGVEFLTRRLHELLSSDLAYVVVAGDPIIAFGLVTLRPDVWADSLIATLDELYTVPEWRDNGHGSHILRYVISEAKARGAGELTIGIDAPDIDARRFYARHGFPIGDAYIARREL</sequence>
<keyword evidence="2" id="KW-0012">Acyltransferase</keyword>
<dbReference type="PANTHER" id="PTHR43877:SF1">
    <property type="entry name" value="ACETYLTRANSFERASE"/>
    <property type="match status" value="1"/>
</dbReference>
<dbReference type="AlphaFoldDB" id="L1MBA3"/>
<name>L1MBA3_9CORY</name>
<feature type="domain" description="N-acetyltransferase" evidence="3">
    <location>
        <begin position="1"/>
        <end position="137"/>
    </location>
</feature>
<accession>L1MBA3</accession>
<dbReference type="eggNOG" id="COG0456">
    <property type="taxonomic scope" value="Bacteria"/>
</dbReference>